<dbReference type="PROSITE" id="PS50053">
    <property type="entry name" value="UBIQUITIN_2"/>
    <property type="match status" value="1"/>
</dbReference>
<dbReference type="Pfam" id="PF11976">
    <property type="entry name" value="Rad60-SLD"/>
    <property type="match status" value="1"/>
</dbReference>
<protein>
    <recommendedName>
        <fullName evidence="2">Ubiquitin-like domain-containing protein</fullName>
    </recommendedName>
</protein>
<dbReference type="AlphaFoldDB" id="A0A8H4RK59"/>
<organism evidence="3 4">
    <name type="scientific">Cudoniella acicularis</name>
    <dbReference type="NCBI Taxonomy" id="354080"/>
    <lineage>
        <taxon>Eukaryota</taxon>
        <taxon>Fungi</taxon>
        <taxon>Dikarya</taxon>
        <taxon>Ascomycota</taxon>
        <taxon>Pezizomycotina</taxon>
        <taxon>Leotiomycetes</taxon>
        <taxon>Helotiales</taxon>
        <taxon>Tricladiaceae</taxon>
        <taxon>Cudoniella</taxon>
    </lineage>
</organism>
<dbReference type="InterPro" id="IPR029071">
    <property type="entry name" value="Ubiquitin-like_domsf"/>
</dbReference>
<dbReference type="CDD" id="cd16116">
    <property type="entry name" value="Ubl_Smt3_like"/>
    <property type="match status" value="1"/>
</dbReference>
<feature type="compositionally biased region" description="Basic and acidic residues" evidence="1">
    <location>
        <begin position="289"/>
        <end position="307"/>
    </location>
</feature>
<dbReference type="InterPro" id="IPR000626">
    <property type="entry name" value="Ubiquitin-like_dom"/>
</dbReference>
<dbReference type="EMBL" id="JAAMPI010000433">
    <property type="protein sequence ID" value="KAF4631547.1"/>
    <property type="molecule type" value="Genomic_DNA"/>
</dbReference>
<dbReference type="Proteomes" id="UP000566819">
    <property type="component" value="Unassembled WGS sequence"/>
</dbReference>
<feature type="region of interest" description="Disordered" evidence="1">
    <location>
        <begin position="162"/>
        <end position="222"/>
    </location>
</feature>
<evidence type="ECO:0000259" key="2">
    <source>
        <dbReference type="PROSITE" id="PS50053"/>
    </source>
</evidence>
<sequence>MSGSDENGSPGAQEKPEGAQSEHLNIKVTDNNNEVFFKIKRTTALKKLMDAFCERQGKAPTSVRFLFDGSRVQPTDSPDTLDMQDGDTLEVHQEQIGANDLPDPSVLAPDSTAASNSPITVAFISRSLLIIEPTLVSRAEEIFKMAEPKALESTLTKLRLDPQPSKSAASFKKKQQVLADSWEDEELEDSGEDIDRPLSPQQSADYPSAPPPTPISPTSFRGSDAFISPYGYGMDGTSAARGERIVRPEKTDAVAKRMIAGALGVKAPKKTEEQKAYDRAIKEKEIKRRNQEKEAAVKAKEEAERAKAAVWSD</sequence>
<feature type="compositionally biased region" description="Acidic residues" evidence="1">
    <location>
        <begin position="181"/>
        <end position="192"/>
    </location>
</feature>
<dbReference type="SUPFAM" id="SSF54236">
    <property type="entry name" value="Ubiquitin-like"/>
    <property type="match status" value="1"/>
</dbReference>
<gene>
    <name evidence="3" type="ORF">G7Y89_g6587</name>
</gene>
<dbReference type="SMART" id="SM00213">
    <property type="entry name" value="UBQ"/>
    <property type="match status" value="1"/>
</dbReference>
<evidence type="ECO:0000313" key="3">
    <source>
        <dbReference type="EMBL" id="KAF4631547.1"/>
    </source>
</evidence>
<dbReference type="OrthoDB" id="442921at2759"/>
<feature type="region of interest" description="Disordered" evidence="1">
    <location>
        <begin position="1"/>
        <end position="27"/>
    </location>
</feature>
<dbReference type="InterPro" id="IPR022617">
    <property type="entry name" value="Rad60/SUMO-like_dom"/>
</dbReference>
<proteinExistence type="predicted"/>
<evidence type="ECO:0000313" key="4">
    <source>
        <dbReference type="Proteomes" id="UP000566819"/>
    </source>
</evidence>
<dbReference type="Gene3D" id="3.10.20.90">
    <property type="entry name" value="Phosphatidylinositol 3-kinase Catalytic Subunit, Chain A, domain 1"/>
    <property type="match status" value="1"/>
</dbReference>
<feature type="region of interest" description="Disordered" evidence="1">
    <location>
        <begin position="289"/>
        <end position="313"/>
    </location>
</feature>
<dbReference type="FunFam" id="3.10.20.90:FF:000155">
    <property type="entry name" value="Ubiquitin-like protein SMT3"/>
    <property type="match status" value="1"/>
</dbReference>
<comment type="caution">
    <text evidence="3">The sequence shown here is derived from an EMBL/GenBank/DDBJ whole genome shotgun (WGS) entry which is preliminary data.</text>
</comment>
<feature type="domain" description="Ubiquitin-like" evidence="2">
    <location>
        <begin position="22"/>
        <end position="98"/>
    </location>
</feature>
<accession>A0A8H4RK59</accession>
<keyword evidence="4" id="KW-1185">Reference proteome</keyword>
<evidence type="ECO:0000256" key="1">
    <source>
        <dbReference type="SAM" id="MobiDB-lite"/>
    </source>
</evidence>
<dbReference type="PANTHER" id="PTHR10562">
    <property type="entry name" value="SMALL UBIQUITIN-RELATED MODIFIER"/>
    <property type="match status" value="1"/>
</dbReference>
<reference evidence="3 4" key="1">
    <citation type="submission" date="2020-03" db="EMBL/GenBank/DDBJ databases">
        <title>Draft Genome Sequence of Cudoniella acicularis.</title>
        <authorList>
            <person name="Buettner E."/>
            <person name="Kellner H."/>
        </authorList>
    </citation>
    <scope>NUCLEOTIDE SEQUENCE [LARGE SCALE GENOMIC DNA]</scope>
    <source>
        <strain evidence="3 4">DSM 108380</strain>
    </source>
</reference>
<name>A0A8H4RK59_9HELO</name>